<gene>
    <name evidence="1" type="ORF">METZ01_LOCUS488327</name>
</gene>
<organism evidence="1">
    <name type="scientific">marine metagenome</name>
    <dbReference type="NCBI Taxonomy" id="408172"/>
    <lineage>
        <taxon>unclassified sequences</taxon>
        <taxon>metagenomes</taxon>
        <taxon>ecological metagenomes</taxon>
    </lineage>
</organism>
<accession>A0A383CTW2</accession>
<feature type="non-terminal residue" evidence="1">
    <location>
        <position position="93"/>
    </location>
</feature>
<sequence length="93" mass="10555">MPMREAGRYVAYSVHASFYPTWHKIGLENMLIAMSTEPDWVVDMMAPHALLVCDLYDSLKARGIQFDGAWLSDDLGYRSAPIISPAMYPNWSN</sequence>
<proteinExistence type="predicted"/>
<dbReference type="AlphaFoldDB" id="A0A383CTW2"/>
<name>A0A383CTW2_9ZZZZ</name>
<reference evidence="1" key="1">
    <citation type="submission" date="2018-05" db="EMBL/GenBank/DDBJ databases">
        <authorList>
            <person name="Lanie J.A."/>
            <person name="Ng W.-L."/>
            <person name="Kazmierczak K.M."/>
            <person name="Andrzejewski T.M."/>
            <person name="Davidsen T.M."/>
            <person name="Wayne K.J."/>
            <person name="Tettelin H."/>
            <person name="Glass J.I."/>
            <person name="Rusch D."/>
            <person name="Podicherti R."/>
            <person name="Tsui H.-C.T."/>
            <person name="Winkler M.E."/>
        </authorList>
    </citation>
    <scope>NUCLEOTIDE SEQUENCE</scope>
</reference>
<dbReference type="InterPro" id="IPR038071">
    <property type="entry name" value="UROD/MetE-like_sf"/>
</dbReference>
<dbReference type="EMBL" id="UINC01211538">
    <property type="protein sequence ID" value="SVE35473.1"/>
    <property type="molecule type" value="Genomic_DNA"/>
</dbReference>
<evidence type="ECO:0000313" key="1">
    <source>
        <dbReference type="EMBL" id="SVE35473.1"/>
    </source>
</evidence>
<dbReference type="Gene3D" id="3.20.20.210">
    <property type="match status" value="1"/>
</dbReference>
<protein>
    <submittedName>
        <fullName evidence="1">Uncharacterized protein</fullName>
    </submittedName>
</protein>